<evidence type="ECO:0000256" key="2">
    <source>
        <dbReference type="ARBA" id="ARBA00022833"/>
    </source>
</evidence>
<name>A0AAJ0FPB6_9PEZI</name>
<feature type="compositionally biased region" description="Basic and acidic residues" evidence="4">
    <location>
        <begin position="1"/>
        <end position="12"/>
    </location>
</feature>
<feature type="domain" description="LIM zinc-binding" evidence="5">
    <location>
        <begin position="740"/>
        <end position="800"/>
    </location>
</feature>
<feature type="compositionally biased region" description="Low complexity" evidence="4">
    <location>
        <begin position="270"/>
        <end position="279"/>
    </location>
</feature>
<dbReference type="GO" id="GO:0030695">
    <property type="term" value="F:GTPase regulator activity"/>
    <property type="evidence" value="ECO:0007669"/>
    <property type="project" value="UniProtKB-ARBA"/>
</dbReference>
<keyword evidence="2 3" id="KW-0862">Zinc</keyword>
<dbReference type="GO" id="GO:0046872">
    <property type="term" value="F:metal ion binding"/>
    <property type="evidence" value="ECO:0007669"/>
    <property type="project" value="UniProtKB-KW"/>
</dbReference>
<protein>
    <recommendedName>
        <fullName evidence="5">LIM zinc-binding domain-containing protein</fullName>
    </recommendedName>
</protein>
<dbReference type="FunFam" id="2.10.110.10:FF:000077">
    <property type="entry name" value="LIM domain protein"/>
    <property type="match status" value="1"/>
</dbReference>
<sequence>MLSKSKPKEGASSRKVTPPSPSYMNNEQFAAYLANLRNNRVNRPGGARPQPPQDSGRSSMGGRSSLGGRPSLGGRSSLGPQGLSDTSSLHQRTHSDAPVSSRPSIAGSASSRYSMMSLGRDYVPERPAKPLKPSEVVPTARYMERGQRWMEKEEAVSLRQAMDDMDLRDEVPNDKVETEVEVEDEEEVRIRNAALEEAAELVWQHQNPGKVPEPGAPYRYTPHLRKNSYAHARTASVGLYGDDVAPTGLARDPMSRSVSGSSTESDPFGSTRSRTSFTSSRKHSGTYEPRRESLEKSRQVSTESKSTKPYNGISSSGSFAIKGGRRRSSLRRNISGEVEKPFSGDHIWEEPEGQTPDKTKAKALEDKGHVQPLRLKPKNPLNRVQFAPEVPAKADSPPPPPPKTVSKYDIYRNPPSQSRNPQYTTNSRSESPVDHDLVLRKQGMEIRGDDIRQATSMRLKDRSPKLPTPSAVSDNPGRPIVSFDRYWKPPKEAADEKPEESKFGRGGRSSPFVPNGVLEEQQQQQAKNIPVISVSEARTPAAPSPASRNAPAGPPTIQVDGPTIPTIAVSDSTPPIPMISLPDDAPSIPIIVTPDDNNNNDDSSSSAPRPLPTPQPGASRSRASARPRGHWSPAPAPAGSRATACCHECSRPIEGRFVALGGNSERFHPQCFTCYSCGTPLEALEISPEPDPHRAARLDRIARRAAGEVLAEEPGQTMGEDGDARLRFYCHLDWHELFAPRCKHCRTPILGEHVVALGAHWHHGHFFCAECGDPFERGATHIEKDGYAWCVACQTRRTERRAPKCKGCRQAVIGQYVQALGGEWHDACFRCAICGGGFDDGQIFPMEGRGAPGETVVLCTGCRERELKA</sequence>
<dbReference type="RefSeq" id="XP_060286132.1">
    <property type="nucleotide sequence ID" value="XM_060424373.1"/>
</dbReference>
<dbReference type="EMBL" id="MU839001">
    <property type="protein sequence ID" value="KAK1769919.1"/>
    <property type="molecule type" value="Genomic_DNA"/>
</dbReference>
<dbReference type="CDD" id="cd08368">
    <property type="entry name" value="LIM"/>
    <property type="match status" value="1"/>
</dbReference>
<comment type="caution">
    <text evidence="6">The sequence shown here is derived from an EMBL/GenBank/DDBJ whole genome shotgun (WGS) entry which is preliminary data.</text>
</comment>
<feature type="compositionally biased region" description="Basic and acidic residues" evidence="4">
    <location>
        <begin position="431"/>
        <end position="464"/>
    </location>
</feature>
<accession>A0AAJ0FPB6</accession>
<evidence type="ECO:0000313" key="7">
    <source>
        <dbReference type="Proteomes" id="UP001244011"/>
    </source>
</evidence>
<feature type="domain" description="LIM zinc-binding" evidence="5">
    <location>
        <begin position="644"/>
        <end position="706"/>
    </location>
</feature>
<organism evidence="6 7">
    <name type="scientific">Phialemonium atrogriseum</name>
    <dbReference type="NCBI Taxonomy" id="1093897"/>
    <lineage>
        <taxon>Eukaryota</taxon>
        <taxon>Fungi</taxon>
        <taxon>Dikarya</taxon>
        <taxon>Ascomycota</taxon>
        <taxon>Pezizomycotina</taxon>
        <taxon>Sordariomycetes</taxon>
        <taxon>Sordariomycetidae</taxon>
        <taxon>Cephalothecales</taxon>
        <taxon>Cephalothecaceae</taxon>
        <taxon>Phialemonium</taxon>
    </lineage>
</organism>
<reference evidence="6" key="1">
    <citation type="submission" date="2023-06" db="EMBL/GenBank/DDBJ databases">
        <title>Genome-scale phylogeny and comparative genomics of the fungal order Sordariales.</title>
        <authorList>
            <consortium name="Lawrence Berkeley National Laboratory"/>
            <person name="Hensen N."/>
            <person name="Bonometti L."/>
            <person name="Westerberg I."/>
            <person name="Brannstrom I.O."/>
            <person name="Guillou S."/>
            <person name="Cros-Aarteil S."/>
            <person name="Calhoun S."/>
            <person name="Haridas S."/>
            <person name="Kuo A."/>
            <person name="Mondo S."/>
            <person name="Pangilinan J."/>
            <person name="Riley R."/>
            <person name="Labutti K."/>
            <person name="Andreopoulos B."/>
            <person name="Lipzen A."/>
            <person name="Chen C."/>
            <person name="Yanf M."/>
            <person name="Daum C."/>
            <person name="Ng V."/>
            <person name="Clum A."/>
            <person name="Steindorff A."/>
            <person name="Ohm R."/>
            <person name="Martin F."/>
            <person name="Silar P."/>
            <person name="Natvig D."/>
            <person name="Lalanne C."/>
            <person name="Gautier V."/>
            <person name="Ament-Velasquez S.L."/>
            <person name="Kruys A."/>
            <person name="Hutchinson M.I."/>
            <person name="Powell A.J."/>
            <person name="Barry K."/>
            <person name="Miller A.N."/>
            <person name="Grigoriev I.V."/>
            <person name="Debuchy R."/>
            <person name="Gladieux P."/>
            <person name="Thoren M.H."/>
            <person name="Johannesson H."/>
        </authorList>
    </citation>
    <scope>NUCLEOTIDE SEQUENCE</scope>
    <source>
        <strain evidence="6">8032-3</strain>
    </source>
</reference>
<dbReference type="PROSITE" id="PS00478">
    <property type="entry name" value="LIM_DOMAIN_1"/>
    <property type="match status" value="1"/>
</dbReference>
<dbReference type="GeneID" id="85307560"/>
<keyword evidence="3" id="KW-0440">LIM domain</keyword>
<feature type="compositionally biased region" description="Basic and acidic residues" evidence="4">
    <location>
        <begin position="485"/>
        <end position="503"/>
    </location>
</feature>
<feature type="compositionally biased region" description="Polar residues" evidence="4">
    <location>
        <begin position="414"/>
        <end position="430"/>
    </location>
</feature>
<dbReference type="AlphaFoldDB" id="A0AAJ0FPB6"/>
<feature type="compositionally biased region" description="Polar residues" evidence="4">
    <location>
        <begin position="299"/>
        <end position="318"/>
    </location>
</feature>
<dbReference type="PROSITE" id="PS50023">
    <property type="entry name" value="LIM_DOMAIN_2"/>
    <property type="match status" value="3"/>
</dbReference>
<feature type="compositionally biased region" description="Low complexity" evidence="4">
    <location>
        <begin position="55"/>
        <end position="84"/>
    </location>
</feature>
<feature type="compositionally biased region" description="Basic and acidic residues" evidence="4">
    <location>
        <begin position="337"/>
        <end position="369"/>
    </location>
</feature>
<evidence type="ECO:0000259" key="5">
    <source>
        <dbReference type="PROSITE" id="PS50023"/>
    </source>
</evidence>
<gene>
    <name evidence="6" type="ORF">QBC33DRAFT_446393</name>
</gene>
<keyword evidence="7" id="KW-1185">Reference proteome</keyword>
<feature type="region of interest" description="Disordered" evidence="4">
    <location>
        <begin position="242"/>
        <end position="640"/>
    </location>
</feature>
<dbReference type="Pfam" id="PF00412">
    <property type="entry name" value="LIM"/>
    <property type="match status" value="3"/>
</dbReference>
<dbReference type="Proteomes" id="UP001244011">
    <property type="component" value="Unassembled WGS sequence"/>
</dbReference>
<feature type="compositionally biased region" description="Low complexity" evidence="4">
    <location>
        <begin position="537"/>
        <end position="551"/>
    </location>
</feature>
<feature type="compositionally biased region" description="Basic and acidic residues" evidence="4">
    <location>
        <begin position="288"/>
        <end position="298"/>
    </location>
</feature>
<evidence type="ECO:0000256" key="4">
    <source>
        <dbReference type="SAM" id="MobiDB-lite"/>
    </source>
</evidence>
<dbReference type="Gene3D" id="2.10.110.10">
    <property type="entry name" value="Cysteine Rich Protein"/>
    <property type="match status" value="3"/>
</dbReference>
<feature type="compositionally biased region" description="Polar residues" evidence="4">
    <location>
        <begin position="256"/>
        <end position="265"/>
    </location>
</feature>
<dbReference type="SMART" id="SM00132">
    <property type="entry name" value="LIM"/>
    <property type="match status" value="3"/>
</dbReference>
<feature type="compositionally biased region" description="Low complexity" evidence="4">
    <location>
        <begin position="100"/>
        <end position="112"/>
    </location>
</feature>
<evidence type="ECO:0000313" key="6">
    <source>
        <dbReference type="EMBL" id="KAK1769919.1"/>
    </source>
</evidence>
<evidence type="ECO:0000256" key="3">
    <source>
        <dbReference type="PROSITE-ProRule" id="PRU00125"/>
    </source>
</evidence>
<feature type="domain" description="LIM zinc-binding" evidence="5">
    <location>
        <begin position="803"/>
        <end position="869"/>
    </location>
</feature>
<dbReference type="FunFam" id="2.10.110.10:FF:000113">
    <property type="entry name" value="LIM domain-containing protein"/>
    <property type="match status" value="1"/>
</dbReference>
<dbReference type="PANTHER" id="PTHR24216:SF8">
    <property type="entry name" value="PAXILLIN, ISOFORM F"/>
    <property type="match status" value="1"/>
</dbReference>
<dbReference type="InterPro" id="IPR001781">
    <property type="entry name" value="Znf_LIM"/>
</dbReference>
<proteinExistence type="predicted"/>
<keyword evidence="1 3" id="KW-0479">Metal-binding</keyword>
<feature type="region of interest" description="Disordered" evidence="4">
    <location>
        <begin position="1"/>
        <end position="112"/>
    </location>
</feature>
<dbReference type="SUPFAM" id="SSF57716">
    <property type="entry name" value="Glucocorticoid receptor-like (DNA-binding domain)"/>
    <property type="match status" value="2"/>
</dbReference>
<evidence type="ECO:0000256" key="1">
    <source>
        <dbReference type="ARBA" id="ARBA00022723"/>
    </source>
</evidence>
<dbReference type="PANTHER" id="PTHR24216">
    <property type="entry name" value="PAXILLIN-RELATED"/>
    <property type="match status" value="1"/>
</dbReference>
<feature type="compositionally biased region" description="Low complexity" evidence="4">
    <location>
        <begin position="595"/>
        <end position="606"/>
    </location>
</feature>